<feature type="transmembrane region" description="Helical" evidence="2">
    <location>
        <begin position="887"/>
        <end position="904"/>
    </location>
</feature>
<name>A0A246FGR8_9BACT</name>
<evidence type="ECO:0000313" key="3">
    <source>
        <dbReference type="EMBL" id="OWP61737.1"/>
    </source>
</evidence>
<dbReference type="Proteomes" id="UP000197277">
    <property type="component" value="Unassembled WGS sequence"/>
</dbReference>
<feature type="transmembrane region" description="Helical" evidence="2">
    <location>
        <begin position="1101"/>
        <end position="1118"/>
    </location>
</feature>
<feature type="transmembrane region" description="Helical" evidence="2">
    <location>
        <begin position="948"/>
        <end position="966"/>
    </location>
</feature>
<dbReference type="OrthoDB" id="861561at2"/>
<dbReference type="Pfam" id="PF10101">
    <property type="entry name" value="DUF2339"/>
    <property type="match status" value="1"/>
</dbReference>
<feature type="transmembrane region" description="Helical" evidence="2">
    <location>
        <begin position="1074"/>
        <end position="1095"/>
    </location>
</feature>
<keyword evidence="2" id="KW-0472">Membrane</keyword>
<feature type="transmembrane region" description="Helical" evidence="2">
    <location>
        <begin position="204"/>
        <end position="223"/>
    </location>
</feature>
<feature type="transmembrane region" description="Helical" evidence="2">
    <location>
        <begin position="303"/>
        <end position="327"/>
    </location>
</feature>
<feature type="transmembrane region" description="Helical" evidence="2">
    <location>
        <begin position="511"/>
        <end position="532"/>
    </location>
</feature>
<feature type="transmembrane region" description="Helical" evidence="2">
    <location>
        <begin position="539"/>
        <end position="560"/>
    </location>
</feature>
<feature type="transmembrane region" description="Helical" evidence="2">
    <location>
        <begin position="595"/>
        <end position="615"/>
    </location>
</feature>
<feature type="transmembrane region" description="Helical" evidence="2">
    <location>
        <begin position="1012"/>
        <end position="1032"/>
    </location>
</feature>
<dbReference type="EMBL" id="NIRR01000046">
    <property type="protein sequence ID" value="OWP61737.1"/>
    <property type="molecule type" value="Genomic_DNA"/>
</dbReference>
<feature type="transmembrane region" description="Helical" evidence="2">
    <location>
        <begin position="1280"/>
        <end position="1300"/>
    </location>
</feature>
<feature type="transmembrane region" description="Helical" evidence="2">
    <location>
        <begin position="446"/>
        <end position="463"/>
    </location>
</feature>
<feature type="transmembrane region" description="Helical" evidence="2">
    <location>
        <begin position="1157"/>
        <end position="1176"/>
    </location>
</feature>
<feature type="transmembrane region" description="Helical" evidence="2">
    <location>
        <begin position="566"/>
        <end position="588"/>
    </location>
</feature>
<feature type="transmembrane region" description="Helical" evidence="2">
    <location>
        <begin position="627"/>
        <end position="645"/>
    </location>
</feature>
<proteinExistence type="predicted"/>
<sequence>MLLLAGVAVNLWLAWDAGREDVATLHGVLSLVALAVLPREFITLAAAAGVTVFSIFITYRQRWKYQLLLTILSFFAFHQYWHYARETAGMLATGPRLTAMALVLAVGAAGAVVQYRRVYAQQRFDALLFSAHVLNWTCLGINLYQYSTGSPWKTVPLALGALLTFGVARQARRLGIGWLFRTDSLISLMLALFAAFSLQGWHASGTLIFLFMLLETLLVAFVMAREGERLVFQVASIGAVAAGLGLVGLNLFYLTSYSAAEVPRNALLLLLAGLLGAGYYHLLRQAPLLTGAAADRHQQTTRVFGGVVGLLYLGAAALLAQAIFGFAHPPLPALLGGTLAAAGAVFGGAWYLRGTGGWFHTLHLLSGQALLIVFVLGLHETGLGWPATFTILYFETLLLAGACGWVAEKLAYRILMGLALASGATLLVAAVGSVRELAAPVLHQRLTLLLLTGLGSAALLLLPTRRPSLRPLLANPDDQLLFQALRGLTVLFYVSGIGLLTQALFGLPHPPLPALLGATTAAAGLTFGLAYWVRAQTDWFRLGLILLGQTLLLVFILGLHEAGLSWPAATTLLYFETLLLAGAFGLAAEQPAYRLLLGVALGSGVALLLVAVGSMRELAAPMLHQRLYLLLLTSLGSAALLLLPARWPVARLLPTNQPDQTMHQTLRGLTVLFYLSGIGLLTQALFGLQQPPVELLLGAATVSAGFTFGLAYWVKGQADWFRSALLLLGQGLLVVFVLGLHEAGLSWPAATALLYFEMLTLTLLLAWRAEPLYRALLVGSLVLAVALPALVYRPGNLPDYQRAALLLMAALGSIATQAMLCWLRAPVFDALPVSFNPHYRLRLLGLAAGGLLLAAGGLVHEHTWVGWAAAGLGGALLMLRRQVPVPGLWLGLLLAALGYQALQWEHLLPVGPAFRPGPVWLYLLPLLLLSLVGMGASWWAAAERHVRWPWLYLLGLQAAAASWIAFAPRTEALPVLLWTLLAAASAGAAHLARRRWSTLAALIRAGWPDRRLLHLTYTLLALALAVHFDGVFGHSAGQLLGIPARRLTAGALLLLLAGLAIQRPPATEPTYRSWRYFQPLLPELTLLFGCFTFGYELRLEWLALVWLALAFGLTLGAGRLPQRLRRVQAYGLLFFWAAVGWIMHVSFHALAPGQLLTVPWATTATAAALLFGYAAVRLQQPPAGPADWPPLLAPLAGLVRLPLPGLVGLLLYPAFVALTALLTQSFDRSVLTVLLMLEVVAAFVASLLLRRQDLRYAALLGMAAAVARLFFFDLRQTGTITRAVVFIMMGLLLLGMNALYARFKDRFAPADEPLTEPPQPESPEEALVATE</sequence>
<evidence type="ECO:0008006" key="5">
    <source>
        <dbReference type="Google" id="ProtNLM"/>
    </source>
</evidence>
<accession>A0A246FGR8</accession>
<feature type="transmembrane region" description="Helical" evidence="2">
    <location>
        <begin position="772"/>
        <end position="792"/>
    </location>
</feature>
<feature type="transmembrane region" description="Helical" evidence="2">
    <location>
        <begin position="864"/>
        <end position="880"/>
    </location>
</feature>
<feature type="transmembrane region" description="Helical" evidence="2">
    <location>
        <begin position="178"/>
        <end position="198"/>
    </location>
</feature>
<feature type="transmembrane region" description="Helical" evidence="2">
    <location>
        <begin position="1256"/>
        <end position="1274"/>
    </location>
</feature>
<feature type="transmembrane region" description="Helical" evidence="2">
    <location>
        <begin position="972"/>
        <end position="992"/>
    </location>
</feature>
<reference evidence="3 4" key="1">
    <citation type="submission" date="2017-06" db="EMBL/GenBank/DDBJ databases">
        <title>Hymenobacter amundsenii sp. nov. isolated from regoliths in Antarctica.</title>
        <authorList>
            <person name="Sedlacek I."/>
            <person name="Kralova S."/>
            <person name="Pantucek R."/>
            <person name="Svec P."/>
            <person name="Holochova P."/>
            <person name="Stankova E."/>
            <person name="Vrbovska V."/>
            <person name="Busse H.-J."/>
        </authorList>
    </citation>
    <scope>NUCLEOTIDE SEQUENCE [LARGE SCALE GENOMIC DNA]</scope>
    <source>
        <strain evidence="3 4">CCM 8682</strain>
    </source>
</reference>
<feature type="transmembrane region" description="Helical" evidence="2">
    <location>
        <begin position="919"/>
        <end position="941"/>
    </location>
</feature>
<feature type="transmembrane region" description="Helical" evidence="2">
    <location>
        <begin position="745"/>
        <end position="765"/>
    </location>
</feature>
<feature type="transmembrane region" description="Helical" evidence="2">
    <location>
        <begin position="359"/>
        <end position="379"/>
    </location>
</feature>
<feature type="transmembrane region" description="Helical" evidence="2">
    <location>
        <begin position="1044"/>
        <end position="1062"/>
    </location>
</feature>
<dbReference type="RefSeq" id="WP_088465832.1">
    <property type="nucleotide sequence ID" value="NZ_NIRR01000046.1"/>
</dbReference>
<feature type="transmembrane region" description="Helical" evidence="2">
    <location>
        <begin position="839"/>
        <end position="858"/>
    </location>
</feature>
<evidence type="ECO:0000256" key="2">
    <source>
        <dbReference type="SAM" id="Phobius"/>
    </source>
</evidence>
<feature type="transmembrane region" description="Helical" evidence="2">
    <location>
        <begin position="1229"/>
        <end position="1249"/>
    </location>
</feature>
<dbReference type="InterPro" id="IPR019286">
    <property type="entry name" value="DUF2339_TM"/>
</dbReference>
<keyword evidence="2" id="KW-0812">Transmembrane</keyword>
<feature type="transmembrane region" description="Helical" evidence="2">
    <location>
        <begin position="695"/>
        <end position="713"/>
    </location>
</feature>
<evidence type="ECO:0000313" key="4">
    <source>
        <dbReference type="Proteomes" id="UP000197277"/>
    </source>
</evidence>
<organism evidence="3 4">
    <name type="scientific">Hymenobacter amundsenii</name>
    <dbReference type="NCBI Taxonomy" id="2006685"/>
    <lineage>
        <taxon>Bacteria</taxon>
        <taxon>Pseudomonadati</taxon>
        <taxon>Bacteroidota</taxon>
        <taxon>Cytophagia</taxon>
        <taxon>Cytophagales</taxon>
        <taxon>Hymenobacteraceae</taxon>
        <taxon>Hymenobacter</taxon>
    </lineage>
</organism>
<keyword evidence="2" id="KW-1133">Transmembrane helix</keyword>
<feature type="transmembrane region" description="Helical" evidence="2">
    <location>
        <begin position="1197"/>
        <end position="1223"/>
    </location>
</feature>
<feature type="transmembrane region" description="Helical" evidence="2">
    <location>
        <begin position="333"/>
        <end position="352"/>
    </location>
</feature>
<feature type="transmembrane region" description="Helical" evidence="2">
    <location>
        <begin position="1130"/>
        <end position="1151"/>
    </location>
</feature>
<feature type="transmembrane region" description="Helical" evidence="2">
    <location>
        <begin position="414"/>
        <end position="434"/>
    </location>
</feature>
<comment type="caution">
    <text evidence="3">The sequence shown here is derived from an EMBL/GenBank/DDBJ whole genome shotgun (WGS) entry which is preliminary data.</text>
</comment>
<feature type="transmembrane region" description="Helical" evidence="2">
    <location>
        <begin position="230"/>
        <end position="254"/>
    </location>
</feature>
<keyword evidence="4" id="KW-1185">Reference proteome</keyword>
<feature type="transmembrane region" description="Helical" evidence="2">
    <location>
        <begin position="29"/>
        <end position="53"/>
    </location>
</feature>
<feature type="transmembrane region" description="Helical" evidence="2">
    <location>
        <begin position="666"/>
        <end position="689"/>
    </location>
</feature>
<feature type="transmembrane region" description="Helical" evidence="2">
    <location>
        <begin position="266"/>
        <end position="283"/>
    </location>
</feature>
<evidence type="ECO:0000256" key="1">
    <source>
        <dbReference type="SAM" id="MobiDB-lite"/>
    </source>
</evidence>
<feature type="transmembrane region" description="Helical" evidence="2">
    <location>
        <begin position="385"/>
        <end position="407"/>
    </location>
</feature>
<feature type="region of interest" description="Disordered" evidence="1">
    <location>
        <begin position="1311"/>
        <end position="1331"/>
    </location>
</feature>
<feature type="transmembrane region" description="Helical" evidence="2">
    <location>
        <begin position="720"/>
        <end position="739"/>
    </location>
</feature>
<feature type="transmembrane region" description="Helical" evidence="2">
    <location>
        <begin position="484"/>
        <end position="505"/>
    </location>
</feature>
<feature type="transmembrane region" description="Helical" evidence="2">
    <location>
        <begin position="65"/>
        <end position="84"/>
    </location>
</feature>
<protein>
    <recommendedName>
        <fullName evidence="5">DUF2339 domain-containing protein</fullName>
    </recommendedName>
</protein>
<feature type="transmembrane region" description="Helical" evidence="2">
    <location>
        <begin position="804"/>
        <end position="827"/>
    </location>
</feature>
<gene>
    <name evidence="3" type="ORF">CDA63_17910</name>
</gene>
<feature type="transmembrane region" description="Helical" evidence="2">
    <location>
        <begin position="96"/>
        <end position="115"/>
    </location>
</feature>